<dbReference type="CDD" id="cd01821">
    <property type="entry name" value="Rhamnogalacturan_acetylesterase_like"/>
    <property type="match status" value="1"/>
</dbReference>
<dbReference type="Pfam" id="PF13472">
    <property type="entry name" value="Lipase_GDSL_2"/>
    <property type="match status" value="1"/>
</dbReference>
<name>A0AAU7CBP3_9BACT</name>
<protein>
    <submittedName>
        <fullName evidence="5">Rhamnogalacturonan acetylesterase</fullName>
    </submittedName>
</protein>
<proteinExistence type="inferred from homology"/>
<dbReference type="SUPFAM" id="SSF52266">
    <property type="entry name" value="SGNH hydrolase"/>
    <property type="match status" value="1"/>
</dbReference>
<keyword evidence="2" id="KW-0378">Hydrolase</keyword>
<keyword evidence="3" id="KW-0732">Signal</keyword>
<sequence>MAHPTRSSRSMVRRAGGVLLLITAQTFAHPPMAPAIEARDAKKSVATPKIRIVLSGDSTVADGSGWGPSFAQRVGPGVECINMARSGRSSRSYVDEGHWRKALELQPNYVLIQFGHNDQPGKGPKRETHPETSYRQCLTRYIDEAKSIGAQPILVTSMTRRRFSLEGKIESDLGPYVVAVKRLGRDKSVPVVDLHARSIELLNTMGPKAAEVLNPRDIKTGSADRTHLTPKGGELMADLVVQELKKVEPTLAGRLD</sequence>
<dbReference type="InterPro" id="IPR036514">
    <property type="entry name" value="SGNH_hydro_sf"/>
</dbReference>
<organism evidence="5">
    <name type="scientific">Singulisphaera sp. Ch08</name>
    <dbReference type="NCBI Taxonomy" id="3120278"/>
    <lineage>
        <taxon>Bacteria</taxon>
        <taxon>Pseudomonadati</taxon>
        <taxon>Planctomycetota</taxon>
        <taxon>Planctomycetia</taxon>
        <taxon>Isosphaerales</taxon>
        <taxon>Isosphaeraceae</taxon>
        <taxon>Singulisphaera</taxon>
    </lineage>
</organism>
<evidence type="ECO:0000256" key="2">
    <source>
        <dbReference type="ARBA" id="ARBA00022801"/>
    </source>
</evidence>
<dbReference type="InterPro" id="IPR037459">
    <property type="entry name" value="RhgT-like"/>
</dbReference>
<gene>
    <name evidence="5" type="ORF">V5E97_31690</name>
</gene>
<dbReference type="InterPro" id="IPR013830">
    <property type="entry name" value="SGNH_hydro"/>
</dbReference>
<reference evidence="5" key="1">
    <citation type="submission" date="2024-05" db="EMBL/GenBank/DDBJ databases">
        <title>Planctomycetes of the genus Singulisphaera possess chitinolytic capabilities.</title>
        <authorList>
            <person name="Ivanova A."/>
        </authorList>
    </citation>
    <scope>NUCLEOTIDE SEQUENCE</scope>
    <source>
        <strain evidence="5">Ch08T</strain>
    </source>
</reference>
<dbReference type="EMBL" id="CP155447">
    <property type="protein sequence ID" value="XBH02843.1"/>
    <property type="molecule type" value="Genomic_DNA"/>
</dbReference>
<dbReference type="Gene3D" id="3.40.50.1110">
    <property type="entry name" value="SGNH hydrolase"/>
    <property type="match status" value="1"/>
</dbReference>
<feature type="domain" description="SGNH hydrolase-type esterase" evidence="4">
    <location>
        <begin position="56"/>
        <end position="232"/>
    </location>
</feature>
<evidence type="ECO:0000256" key="3">
    <source>
        <dbReference type="SAM" id="SignalP"/>
    </source>
</evidence>
<feature type="signal peptide" evidence="3">
    <location>
        <begin position="1"/>
        <end position="28"/>
    </location>
</feature>
<dbReference type="AlphaFoldDB" id="A0AAU7CBP3"/>
<evidence type="ECO:0000256" key="1">
    <source>
        <dbReference type="ARBA" id="ARBA00008668"/>
    </source>
</evidence>
<evidence type="ECO:0000259" key="4">
    <source>
        <dbReference type="Pfam" id="PF13472"/>
    </source>
</evidence>
<evidence type="ECO:0000313" key="5">
    <source>
        <dbReference type="EMBL" id="XBH02843.1"/>
    </source>
</evidence>
<dbReference type="GO" id="GO:0016788">
    <property type="term" value="F:hydrolase activity, acting on ester bonds"/>
    <property type="evidence" value="ECO:0007669"/>
    <property type="project" value="UniProtKB-ARBA"/>
</dbReference>
<dbReference type="RefSeq" id="WP_406695585.1">
    <property type="nucleotide sequence ID" value="NZ_CP155447.1"/>
</dbReference>
<dbReference type="PANTHER" id="PTHR43695:SF1">
    <property type="entry name" value="RHAMNOGALACTURONAN ACETYLESTERASE"/>
    <property type="match status" value="1"/>
</dbReference>
<accession>A0AAU7CBP3</accession>
<feature type="chain" id="PRO_5043716879" evidence="3">
    <location>
        <begin position="29"/>
        <end position="256"/>
    </location>
</feature>
<dbReference type="PANTHER" id="PTHR43695">
    <property type="entry name" value="PUTATIVE (AFU_ORTHOLOGUE AFUA_2G17250)-RELATED"/>
    <property type="match status" value="1"/>
</dbReference>
<comment type="similarity">
    <text evidence="1">Belongs to the 'GDSL' lipolytic enzyme family.</text>
</comment>